<dbReference type="InterPro" id="IPR011032">
    <property type="entry name" value="GroES-like_sf"/>
</dbReference>
<protein>
    <submittedName>
        <fullName evidence="8">GroES-like protein</fullName>
    </submittedName>
</protein>
<dbReference type="InterPro" id="IPR013149">
    <property type="entry name" value="ADH-like_C"/>
</dbReference>
<evidence type="ECO:0000259" key="6">
    <source>
        <dbReference type="Pfam" id="PF00107"/>
    </source>
</evidence>
<dbReference type="PANTHER" id="PTHR43350">
    <property type="entry name" value="NAD-DEPENDENT ALCOHOL DEHYDROGENASE"/>
    <property type="match status" value="1"/>
</dbReference>
<dbReference type="GO" id="GO:0016491">
    <property type="term" value="F:oxidoreductase activity"/>
    <property type="evidence" value="ECO:0007669"/>
    <property type="project" value="UniProtKB-KW"/>
</dbReference>
<gene>
    <name evidence="8" type="ORF">BU16DRAFT_518105</name>
</gene>
<proteinExistence type="inferred from homology"/>
<dbReference type="InterPro" id="IPR013154">
    <property type="entry name" value="ADH-like_N"/>
</dbReference>
<evidence type="ECO:0000256" key="3">
    <source>
        <dbReference type="ARBA" id="ARBA00022723"/>
    </source>
</evidence>
<evidence type="ECO:0000256" key="4">
    <source>
        <dbReference type="ARBA" id="ARBA00022833"/>
    </source>
</evidence>
<feature type="domain" description="Alcohol dehydrogenase-like N-terminal" evidence="7">
    <location>
        <begin position="33"/>
        <end position="147"/>
    </location>
</feature>
<dbReference type="SUPFAM" id="SSF51735">
    <property type="entry name" value="NAD(P)-binding Rossmann-fold domains"/>
    <property type="match status" value="1"/>
</dbReference>
<accession>A0A6A6QE35</accession>
<sequence length="371" mass="39591">MSSPVPLSHRALVLESTTAGFHLQTVPTPLPTPGSAVLQILQAGIISYHREIYDGTRHYAFPQPLVGGSSAIARVAALGPDAVALTVGQLVFVDCVVRGRDDPSELFLTAISEGARAGSKKLFRDVWRDGVWAEYARMPLENCVPLNEARLCKELGYGVKELMYLCHLLVPFGGLRDIKVEPGETVVVSPATGGYGGAAVKVAVALGARVIAMGRDEGKLAALKEHVLKGAPGASIETVRITGDEKADTAALMAFGTVDAVLDLSPPEAGKSTHLKSAVAALRRGGRVSMMGFVDVPAASWKLVGDDITLKGKLMYEREDMFQFVKMLERGLYPKGKDLVDAKTFALEDWKEAMDVAAEYNGIGKLVSFAP</sequence>
<organism evidence="8 9">
    <name type="scientific">Lophium mytilinum</name>
    <dbReference type="NCBI Taxonomy" id="390894"/>
    <lineage>
        <taxon>Eukaryota</taxon>
        <taxon>Fungi</taxon>
        <taxon>Dikarya</taxon>
        <taxon>Ascomycota</taxon>
        <taxon>Pezizomycotina</taxon>
        <taxon>Dothideomycetes</taxon>
        <taxon>Pleosporomycetidae</taxon>
        <taxon>Mytilinidiales</taxon>
        <taxon>Mytilinidiaceae</taxon>
        <taxon>Lophium</taxon>
    </lineage>
</organism>
<dbReference type="AlphaFoldDB" id="A0A6A6QE35"/>
<dbReference type="Pfam" id="PF00107">
    <property type="entry name" value="ADH_zinc_N"/>
    <property type="match status" value="1"/>
</dbReference>
<dbReference type="SUPFAM" id="SSF50129">
    <property type="entry name" value="GroES-like"/>
    <property type="match status" value="1"/>
</dbReference>
<keyword evidence="5" id="KW-0560">Oxidoreductase</keyword>
<dbReference type="PANTHER" id="PTHR43350:SF17">
    <property type="entry name" value="NAD-DEPENDENT ALCOHOL DEHYDROGENASE"/>
    <property type="match status" value="1"/>
</dbReference>
<evidence type="ECO:0000313" key="8">
    <source>
        <dbReference type="EMBL" id="KAF2490665.1"/>
    </source>
</evidence>
<keyword evidence="3" id="KW-0479">Metal-binding</keyword>
<dbReference type="EMBL" id="MU004197">
    <property type="protein sequence ID" value="KAF2490665.1"/>
    <property type="molecule type" value="Genomic_DNA"/>
</dbReference>
<dbReference type="InterPro" id="IPR036291">
    <property type="entry name" value="NAD(P)-bd_dom_sf"/>
</dbReference>
<evidence type="ECO:0000256" key="5">
    <source>
        <dbReference type="ARBA" id="ARBA00023002"/>
    </source>
</evidence>
<dbReference type="Gene3D" id="3.40.50.720">
    <property type="entry name" value="NAD(P)-binding Rossmann-like Domain"/>
    <property type="match status" value="1"/>
</dbReference>
<keyword evidence="4" id="KW-0862">Zinc</keyword>
<reference evidence="8" key="1">
    <citation type="journal article" date="2020" name="Stud. Mycol.">
        <title>101 Dothideomycetes genomes: a test case for predicting lifestyles and emergence of pathogens.</title>
        <authorList>
            <person name="Haridas S."/>
            <person name="Albert R."/>
            <person name="Binder M."/>
            <person name="Bloem J."/>
            <person name="Labutti K."/>
            <person name="Salamov A."/>
            <person name="Andreopoulos B."/>
            <person name="Baker S."/>
            <person name="Barry K."/>
            <person name="Bills G."/>
            <person name="Bluhm B."/>
            <person name="Cannon C."/>
            <person name="Castanera R."/>
            <person name="Culley D."/>
            <person name="Daum C."/>
            <person name="Ezra D."/>
            <person name="Gonzalez J."/>
            <person name="Henrissat B."/>
            <person name="Kuo A."/>
            <person name="Liang C."/>
            <person name="Lipzen A."/>
            <person name="Lutzoni F."/>
            <person name="Magnuson J."/>
            <person name="Mondo S."/>
            <person name="Nolan M."/>
            <person name="Ohm R."/>
            <person name="Pangilinan J."/>
            <person name="Park H.-J."/>
            <person name="Ramirez L."/>
            <person name="Alfaro M."/>
            <person name="Sun H."/>
            <person name="Tritt A."/>
            <person name="Yoshinaga Y."/>
            <person name="Zwiers L.-H."/>
            <person name="Turgeon B."/>
            <person name="Goodwin S."/>
            <person name="Spatafora J."/>
            <person name="Crous P."/>
            <person name="Grigoriev I."/>
        </authorList>
    </citation>
    <scope>NUCLEOTIDE SEQUENCE</scope>
    <source>
        <strain evidence="8">CBS 269.34</strain>
    </source>
</reference>
<comment type="cofactor">
    <cofactor evidence="1">
        <name>Zn(2+)</name>
        <dbReference type="ChEBI" id="CHEBI:29105"/>
    </cofactor>
</comment>
<name>A0A6A6QE35_9PEZI</name>
<feature type="domain" description="Alcohol dehydrogenase-like C-terminal" evidence="6">
    <location>
        <begin position="196"/>
        <end position="329"/>
    </location>
</feature>
<dbReference type="Gene3D" id="3.90.180.10">
    <property type="entry name" value="Medium-chain alcohol dehydrogenases, catalytic domain"/>
    <property type="match status" value="1"/>
</dbReference>
<dbReference type="OrthoDB" id="5407715at2759"/>
<dbReference type="Proteomes" id="UP000799750">
    <property type="component" value="Unassembled WGS sequence"/>
</dbReference>
<keyword evidence="9" id="KW-1185">Reference proteome</keyword>
<comment type="similarity">
    <text evidence="2">Belongs to the zinc-containing alcohol dehydrogenase family.</text>
</comment>
<evidence type="ECO:0000259" key="7">
    <source>
        <dbReference type="Pfam" id="PF08240"/>
    </source>
</evidence>
<evidence type="ECO:0000256" key="2">
    <source>
        <dbReference type="ARBA" id="ARBA00008072"/>
    </source>
</evidence>
<evidence type="ECO:0000313" key="9">
    <source>
        <dbReference type="Proteomes" id="UP000799750"/>
    </source>
</evidence>
<dbReference type="Pfam" id="PF08240">
    <property type="entry name" value="ADH_N"/>
    <property type="match status" value="1"/>
</dbReference>
<dbReference type="GO" id="GO:0046872">
    <property type="term" value="F:metal ion binding"/>
    <property type="evidence" value="ECO:0007669"/>
    <property type="project" value="UniProtKB-KW"/>
</dbReference>
<evidence type="ECO:0000256" key="1">
    <source>
        <dbReference type="ARBA" id="ARBA00001947"/>
    </source>
</evidence>